<dbReference type="OrthoDB" id="10025998at2759"/>
<dbReference type="AlphaFoldDB" id="A0A5N6KN02"/>
<accession>A0A5N6KN02</accession>
<dbReference type="EMBL" id="VIGI01000001">
    <property type="protein sequence ID" value="KAB8305078.1"/>
    <property type="molecule type" value="Genomic_DNA"/>
</dbReference>
<organism evidence="1 2">
    <name type="scientific">Monilinia laxa</name>
    <name type="common">Brown rot fungus</name>
    <name type="synonym">Sclerotinia laxa</name>
    <dbReference type="NCBI Taxonomy" id="61186"/>
    <lineage>
        <taxon>Eukaryota</taxon>
        <taxon>Fungi</taxon>
        <taxon>Dikarya</taxon>
        <taxon>Ascomycota</taxon>
        <taxon>Pezizomycotina</taxon>
        <taxon>Leotiomycetes</taxon>
        <taxon>Helotiales</taxon>
        <taxon>Sclerotiniaceae</taxon>
        <taxon>Monilinia</taxon>
    </lineage>
</organism>
<dbReference type="Proteomes" id="UP000326757">
    <property type="component" value="Unassembled WGS sequence"/>
</dbReference>
<comment type="caution">
    <text evidence="1">The sequence shown here is derived from an EMBL/GenBank/DDBJ whole genome shotgun (WGS) entry which is preliminary data.</text>
</comment>
<protein>
    <recommendedName>
        <fullName evidence="3">F-box domain-containing protein</fullName>
    </recommendedName>
</protein>
<gene>
    <name evidence="1" type="ORF">EYC80_004379</name>
</gene>
<sequence length="466" mass="54506">MSESIQSLGWEDVFLCYPIFDNICAHLDPQDILFLRLTTKKLSPSFESLFNTQWNINRQLTRFVNDPVDFRSKLAKHDALISGSFALQFFERRFWHDSDLDIYVDGSNDLRSPDPIGEYLVQREGYKLRSTKTEEDSDSIVHGYANRIEHILQIKTYHRRCSGKKMPNQVQIIYTMNTPLQAIVAGFHHTLVMNFISWDFAYSLFPDLNFIKKTAYEINGDNINAESGDDYDPKAKYTRRGWNFEKAAARGDTKNLHSLQLSGRRRIGDSYTWSIALDTNGITPGQPTPVLQHSFFKVEELGGGEEPGSYIVHMQILKACVLRYQYTTSIKNYDRFAFWASVQRKLDSLTHSQLLKYHWTERPLRIHRMDEVNLRYVDIANEMEGQEPEGWTFYDDQISTWYDHYLKDEAQRFNSEKEKGQRVQAELEHHITNELKMLVFEQDKVVREQADLGLHLREEVEGREGD</sequence>
<evidence type="ECO:0000313" key="2">
    <source>
        <dbReference type="Proteomes" id="UP000326757"/>
    </source>
</evidence>
<proteinExistence type="predicted"/>
<evidence type="ECO:0000313" key="1">
    <source>
        <dbReference type="EMBL" id="KAB8305078.1"/>
    </source>
</evidence>
<keyword evidence="2" id="KW-1185">Reference proteome</keyword>
<reference evidence="1 2" key="1">
    <citation type="submission" date="2019-06" db="EMBL/GenBank/DDBJ databases">
        <title>Genome Sequence of the Brown Rot Fungal Pathogen Monilinia laxa.</title>
        <authorList>
            <person name="De Miccolis Angelini R.M."/>
            <person name="Landi L."/>
            <person name="Abate D."/>
            <person name="Pollastro S."/>
            <person name="Romanazzi G."/>
            <person name="Faretra F."/>
        </authorList>
    </citation>
    <scope>NUCLEOTIDE SEQUENCE [LARGE SCALE GENOMIC DNA]</scope>
    <source>
        <strain evidence="1 2">Mlax316</strain>
    </source>
</reference>
<name>A0A5N6KN02_MONLA</name>
<evidence type="ECO:0008006" key="3">
    <source>
        <dbReference type="Google" id="ProtNLM"/>
    </source>
</evidence>